<sequence>MVSTGGRPRGKNYEKNLAKRERLASKNGAILDERVVKGELVNQRLLQMAKSFFGMVNSDQVAGRKNPTYTYNQVQNIADGVLLRPIGRIPTDTLRLAAYSTSLISAIHTNRVDELHKFAHISKKEGLWFRTEDEDSQIDDETAARMKACGKWFEKMGDLVENWSGRDHLFPVFEMMLRDTLTIDGLAFYLVRNAFGKLIEMRYLDPATIYPVDPRKGYKGDKSIAFVQIVDNNPVETFGPDEILWPHKNHLSDVNMRGFGFSPLEACMLDMSGVINTTRFNRSRFTRQPPAGFLSVQADLSPDSLDALEMQWEEMVSGQDDSHKVPILATSAGEVKWTPLNLSNDLIYEKFMQWMVSFVLMSHGMDQAELGLRLIGSQSLSEANQMDKSLHSMTRAKKSILSYFAHTFNTIREFREDFHGIVVFFPGQDPEDEKEKMAKEKDEVQYLKLVDEVRIKRDEPKLSEKMAELYGGSEEDYKFAGAMLLNPQFMQVYNQIIANSSQGNGAQDTFQADDPVPVEEQPQEVDSDLVFDL</sequence>
<comment type="caution">
    <text evidence="2">The sequence shown here is derived from an EMBL/GenBank/DDBJ whole genome shotgun (WGS) entry which is preliminary data.</text>
</comment>
<dbReference type="AlphaFoldDB" id="A0A5R2ATI3"/>
<protein>
    <submittedName>
        <fullName evidence="2">Phage portal protein</fullName>
    </submittedName>
</protein>
<dbReference type="InterPro" id="IPR006944">
    <property type="entry name" value="Phage/GTA_portal"/>
</dbReference>
<evidence type="ECO:0000313" key="2">
    <source>
        <dbReference type="EMBL" id="TGJ99862.1"/>
    </source>
</evidence>
<organism evidence="2 3">
    <name type="scientific">Leptospira langatensis</name>
    <dbReference type="NCBI Taxonomy" id="2484983"/>
    <lineage>
        <taxon>Bacteria</taxon>
        <taxon>Pseudomonadati</taxon>
        <taxon>Spirochaetota</taxon>
        <taxon>Spirochaetia</taxon>
        <taxon>Leptospirales</taxon>
        <taxon>Leptospiraceae</taxon>
        <taxon>Leptospira</taxon>
    </lineage>
</organism>
<name>A0A5R2ATI3_9LEPT</name>
<accession>A0A5R2ATI3</accession>
<dbReference type="EMBL" id="RQER01000008">
    <property type="protein sequence ID" value="TGJ99862.1"/>
    <property type="molecule type" value="Genomic_DNA"/>
</dbReference>
<proteinExistence type="predicted"/>
<feature type="region of interest" description="Disordered" evidence="1">
    <location>
        <begin position="503"/>
        <end position="533"/>
    </location>
</feature>
<evidence type="ECO:0000256" key="1">
    <source>
        <dbReference type="SAM" id="MobiDB-lite"/>
    </source>
</evidence>
<dbReference type="Proteomes" id="UP000297946">
    <property type="component" value="Unassembled WGS sequence"/>
</dbReference>
<dbReference type="Pfam" id="PF04860">
    <property type="entry name" value="Phage_portal"/>
    <property type="match status" value="1"/>
</dbReference>
<dbReference type="RefSeq" id="WP_135698368.1">
    <property type="nucleotide sequence ID" value="NZ_RQER01000008.1"/>
</dbReference>
<evidence type="ECO:0000313" key="3">
    <source>
        <dbReference type="Proteomes" id="UP000297946"/>
    </source>
</evidence>
<feature type="compositionally biased region" description="Acidic residues" evidence="1">
    <location>
        <begin position="521"/>
        <end position="533"/>
    </location>
</feature>
<gene>
    <name evidence="2" type="ORF">EHO57_13965</name>
</gene>
<reference evidence="2 3" key="1">
    <citation type="journal article" date="2019" name="PLoS Negl. Trop. Dis.">
        <title>Revisiting the worldwide diversity of Leptospira species in the environment.</title>
        <authorList>
            <person name="Vincent A.T."/>
            <person name="Schiettekatte O."/>
            <person name="Bourhy P."/>
            <person name="Veyrier F.J."/>
            <person name="Picardeau M."/>
        </authorList>
    </citation>
    <scope>NUCLEOTIDE SEQUENCE [LARGE SCALE GENOMIC DNA]</scope>
    <source>
        <strain evidence="2 3">SSW18</strain>
    </source>
</reference>